<evidence type="ECO:0000256" key="3">
    <source>
        <dbReference type="ARBA" id="ARBA00023125"/>
    </source>
</evidence>
<keyword evidence="5 6" id="KW-0539">Nucleus</keyword>
<keyword evidence="2" id="KW-0217">Developmental protein</keyword>
<keyword evidence="3 6" id="KW-0238">DNA-binding</keyword>
<dbReference type="SMART" id="SM00389">
    <property type="entry name" value="HOX"/>
    <property type="match status" value="1"/>
</dbReference>
<gene>
    <name evidence="9" type="ORF">TMSB3V08_LOCUS3021</name>
</gene>
<feature type="domain" description="Homeobox" evidence="8">
    <location>
        <begin position="367"/>
        <end position="427"/>
    </location>
</feature>
<evidence type="ECO:0000256" key="2">
    <source>
        <dbReference type="ARBA" id="ARBA00022473"/>
    </source>
</evidence>
<name>A0A7R9HKU5_9NEOP</name>
<evidence type="ECO:0000256" key="4">
    <source>
        <dbReference type="ARBA" id="ARBA00023155"/>
    </source>
</evidence>
<evidence type="ECO:0000256" key="5">
    <source>
        <dbReference type="ARBA" id="ARBA00023242"/>
    </source>
</evidence>
<keyword evidence="4 6" id="KW-0371">Homeobox</keyword>
<dbReference type="EMBL" id="OB793117">
    <property type="protein sequence ID" value="CAD7426127.1"/>
    <property type="molecule type" value="Genomic_DNA"/>
</dbReference>
<comment type="subcellular location">
    <subcellularLocation>
        <location evidence="1 6 7">Nucleus</location>
    </subcellularLocation>
</comment>
<evidence type="ECO:0000256" key="1">
    <source>
        <dbReference type="ARBA" id="ARBA00004123"/>
    </source>
</evidence>
<dbReference type="GO" id="GO:0005634">
    <property type="term" value="C:nucleus"/>
    <property type="evidence" value="ECO:0007669"/>
    <property type="project" value="UniProtKB-SubCell"/>
</dbReference>
<dbReference type="AlphaFoldDB" id="A0A7R9HKU5"/>
<evidence type="ECO:0000259" key="8">
    <source>
        <dbReference type="PROSITE" id="PS50071"/>
    </source>
</evidence>
<evidence type="ECO:0000256" key="7">
    <source>
        <dbReference type="RuleBase" id="RU000682"/>
    </source>
</evidence>
<sequence>MGRAIGYVHIRYMMQEVGIGFLHVRVRHQVSGEQIPISRLFEPLMVVSSERSHERKRAQRTIEKPIIPCLFSYLLVISGQLGTSSPLPWPDFHQRKELAPSMSPGCIRDMSMTPQNMSMSRPVTTKQEYPAWIKDEWKEDPFNVTDDADVDKQYYQPGKTQRQQQDALRDAWPAVDRVDVHGRSSDAFPLEGLALVQRDHAAQRDMDNARAFQHSFARYWARERDAYLNGTLGDIMNYMPLNMLMKPMTYIQDSLVIPREVEIKCEENPLKLTDDDVKRQYHQPDVAQRCQQQGAVRHDDRPVLETGNHFQTEVQDRFLNATPPLEGLARIQWDHLQRKGSDTSAQMSTMREDWKKNFHKHIGVNPRKQRRERTTFTRAQLDVLESLFGKTRYPDIFMREEVALKINLPESRVQAYVSPILLHPRRFMAVSDTTLLVAINP</sequence>
<evidence type="ECO:0000256" key="6">
    <source>
        <dbReference type="PROSITE-ProRule" id="PRU00108"/>
    </source>
</evidence>
<feature type="DNA-binding region" description="Homeobox" evidence="6">
    <location>
        <begin position="369"/>
        <end position="428"/>
    </location>
</feature>
<dbReference type="PANTHER" id="PTHR45793">
    <property type="entry name" value="HOMEOBOX PROTEIN"/>
    <property type="match status" value="1"/>
</dbReference>
<protein>
    <recommendedName>
        <fullName evidence="8">Homeobox domain-containing protein</fullName>
    </recommendedName>
</protein>
<dbReference type="InterPro" id="IPR001356">
    <property type="entry name" value="HD"/>
</dbReference>
<dbReference type="SUPFAM" id="SSF46689">
    <property type="entry name" value="Homeodomain-like"/>
    <property type="match status" value="1"/>
</dbReference>
<dbReference type="PROSITE" id="PS50071">
    <property type="entry name" value="HOMEOBOX_2"/>
    <property type="match status" value="1"/>
</dbReference>
<dbReference type="Pfam" id="PF00046">
    <property type="entry name" value="Homeodomain"/>
    <property type="match status" value="1"/>
</dbReference>
<proteinExistence type="predicted"/>
<dbReference type="Gene3D" id="1.10.10.60">
    <property type="entry name" value="Homeodomain-like"/>
    <property type="match status" value="1"/>
</dbReference>
<dbReference type="PANTHER" id="PTHR45793:SF5">
    <property type="entry name" value="HOMEOTIC PROTEIN OCELLILESS"/>
    <property type="match status" value="1"/>
</dbReference>
<dbReference type="CDD" id="cd00086">
    <property type="entry name" value="homeodomain"/>
    <property type="match status" value="1"/>
</dbReference>
<dbReference type="GO" id="GO:0000978">
    <property type="term" value="F:RNA polymerase II cis-regulatory region sequence-specific DNA binding"/>
    <property type="evidence" value="ECO:0007669"/>
    <property type="project" value="TreeGrafter"/>
</dbReference>
<reference evidence="9" key="1">
    <citation type="submission" date="2020-11" db="EMBL/GenBank/DDBJ databases">
        <authorList>
            <person name="Tran Van P."/>
        </authorList>
    </citation>
    <scope>NUCLEOTIDE SEQUENCE</scope>
</reference>
<evidence type="ECO:0000313" key="9">
    <source>
        <dbReference type="EMBL" id="CAD7426127.1"/>
    </source>
</evidence>
<dbReference type="InterPro" id="IPR009057">
    <property type="entry name" value="Homeodomain-like_sf"/>
</dbReference>
<dbReference type="GO" id="GO:0000981">
    <property type="term" value="F:DNA-binding transcription factor activity, RNA polymerase II-specific"/>
    <property type="evidence" value="ECO:0007669"/>
    <property type="project" value="TreeGrafter"/>
</dbReference>
<organism evidence="9">
    <name type="scientific">Timema monikensis</name>
    <dbReference type="NCBI Taxonomy" id="170555"/>
    <lineage>
        <taxon>Eukaryota</taxon>
        <taxon>Metazoa</taxon>
        <taxon>Ecdysozoa</taxon>
        <taxon>Arthropoda</taxon>
        <taxon>Hexapoda</taxon>
        <taxon>Insecta</taxon>
        <taxon>Pterygota</taxon>
        <taxon>Neoptera</taxon>
        <taxon>Polyneoptera</taxon>
        <taxon>Phasmatodea</taxon>
        <taxon>Timematodea</taxon>
        <taxon>Timematoidea</taxon>
        <taxon>Timematidae</taxon>
        <taxon>Timema</taxon>
    </lineage>
</organism>
<accession>A0A7R9HKU5</accession>